<dbReference type="SUPFAM" id="SSF53187">
    <property type="entry name" value="Zn-dependent exopeptidases"/>
    <property type="match status" value="1"/>
</dbReference>
<dbReference type="SUPFAM" id="SSF55031">
    <property type="entry name" value="Bacterial exopeptidase dimerisation domain"/>
    <property type="match status" value="1"/>
</dbReference>
<dbReference type="AlphaFoldDB" id="A0A517ZDM6"/>
<feature type="binding site" evidence="7">
    <location>
        <position position="118"/>
    </location>
    <ligand>
        <name>Zn(2+)</name>
        <dbReference type="ChEBI" id="CHEBI:29105"/>
        <label>1</label>
    </ligand>
</feature>
<organism evidence="9 10">
    <name type="scientific">Maioricimonas rarisocia</name>
    <dbReference type="NCBI Taxonomy" id="2528026"/>
    <lineage>
        <taxon>Bacteria</taxon>
        <taxon>Pseudomonadati</taxon>
        <taxon>Planctomycetota</taxon>
        <taxon>Planctomycetia</taxon>
        <taxon>Planctomycetales</taxon>
        <taxon>Planctomycetaceae</taxon>
        <taxon>Maioricimonas</taxon>
    </lineage>
</organism>
<keyword evidence="4" id="KW-0862">Zinc</keyword>
<dbReference type="EMBL" id="CP036275">
    <property type="protein sequence ID" value="QDU40568.1"/>
    <property type="molecule type" value="Genomic_DNA"/>
</dbReference>
<keyword evidence="9" id="KW-0031">Aminopeptidase</keyword>
<dbReference type="PANTHER" id="PTHR42994">
    <property type="entry name" value="PEPTIDASE T"/>
    <property type="match status" value="1"/>
</dbReference>
<evidence type="ECO:0000256" key="5">
    <source>
        <dbReference type="PIRNR" id="PIRNR001123"/>
    </source>
</evidence>
<dbReference type="Pfam" id="PF01546">
    <property type="entry name" value="Peptidase_M20"/>
    <property type="match status" value="1"/>
</dbReference>
<dbReference type="KEGG" id="mri:Mal4_49260"/>
<dbReference type="GO" id="GO:0046872">
    <property type="term" value="F:metal ion binding"/>
    <property type="evidence" value="ECO:0007669"/>
    <property type="project" value="UniProtKB-UniRule"/>
</dbReference>
<keyword evidence="3 9" id="KW-0378">Hydrolase</keyword>
<evidence type="ECO:0000313" key="9">
    <source>
        <dbReference type="EMBL" id="QDU40568.1"/>
    </source>
</evidence>
<dbReference type="Proteomes" id="UP000320496">
    <property type="component" value="Chromosome"/>
</dbReference>
<dbReference type="InterPro" id="IPR008007">
    <property type="entry name" value="Peptidase_M42"/>
</dbReference>
<dbReference type="InterPro" id="IPR036264">
    <property type="entry name" value="Bact_exopeptidase_dim_dom"/>
</dbReference>
<gene>
    <name evidence="9" type="primary">pepT_2</name>
    <name evidence="9" type="ORF">Mal4_49260</name>
</gene>
<dbReference type="InterPro" id="IPR011650">
    <property type="entry name" value="Peptidase_M20_dimer"/>
</dbReference>
<dbReference type="PIRSF" id="PIRSF001123">
    <property type="entry name" value="PepA_GA"/>
    <property type="match status" value="1"/>
</dbReference>
<evidence type="ECO:0000256" key="1">
    <source>
        <dbReference type="ARBA" id="ARBA00001947"/>
    </source>
</evidence>
<evidence type="ECO:0000256" key="3">
    <source>
        <dbReference type="ARBA" id="ARBA00022801"/>
    </source>
</evidence>
<keyword evidence="2 7" id="KW-0479">Metal-binding</keyword>
<feature type="active site" description="Proton acceptor" evidence="6">
    <location>
        <position position="151"/>
    </location>
</feature>
<keyword evidence="10" id="KW-1185">Reference proteome</keyword>
<dbReference type="Gene3D" id="3.30.70.360">
    <property type="match status" value="1"/>
</dbReference>
<comment type="similarity">
    <text evidence="5">Belongs to the peptidase M42 family.</text>
</comment>
<comment type="cofactor">
    <cofactor evidence="1">
        <name>Zn(2+)</name>
        <dbReference type="ChEBI" id="CHEBI:29105"/>
    </cofactor>
</comment>
<evidence type="ECO:0000256" key="7">
    <source>
        <dbReference type="PIRSR" id="PIRSR001123-2"/>
    </source>
</evidence>
<evidence type="ECO:0000256" key="4">
    <source>
        <dbReference type="ARBA" id="ARBA00022833"/>
    </source>
</evidence>
<feature type="binding site" evidence="7">
    <location>
        <position position="176"/>
    </location>
    <ligand>
        <name>Zn(2+)</name>
        <dbReference type="ChEBI" id="CHEBI:29105"/>
        <label>1</label>
    </ligand>
</feature>
<keyword evidence="9" id="KW-0645">Protease</keyword>
<accession>A0A517ZDM6</accession>
<evidence type="ECO:0000256" key="2">
    <source>
        <dbReference type="ARBA" id="ARBA00022723"/>
    </source>
</evidence>
<reference evidence="9 10" key="1">
    <citation type="submission" date="2019-02" db="EMBL/GenBank/DDBJ databases">
        <title>Deep-cultivation of Planctomycetes and their phenomic and genomic characterization uncovers novel biology.</title>
        <authorList>
            <person name="Wiegand S."/>
            <person name="Jogler M."/>
            <person name="Boedeker C."/>
            <person name="Pinto D."/>
            <person name="Vollmers J."/>
            <person name="Rivas-Marin E."/>
            <person name="Kohn T."/>
            <person name="Peeters S.H."/>
            <person name="Heuer A."/>
            <person name="Rast P."/>
            <person name="Oberbeckmann S."/>
            <person name="Bunk B."/>
            <person name="Jeske O."/>
            <person name="Meyerdierks A."/>
            <person name="Storesund J.E."/>
            <person name="Kallscheuer N."/>
            <person name="Luecker S."/>
            <person name="Lage O.M."/>
            <person name="Pohl T."/>
            <person name="Merkel B.J."/>
            <person name="Hornburger P."/>
            <person name="Mueller R.-W."/>
            <person name="Bruemmer F."/>
            <person name="Labrenz M."/>
            <person name="Spormann A.M."/>
            <person name="Op den Camp H."/>
            <person name="Overmann J."/>
            <person name="Amann R."/>
            <person name="Jetten M.S.M."/>
            <person name="Mascher T."/>
            <person name="Medema M.H."/>
            <person name="Devos D.P."/>
            <person name="Kaster A.-K."/>
            <person name="Ovreas L."/>
            <person name="Rohde M."/>
            <person name="Galperin M.Y."/>
            <person name="Jogler C."/>
        </authorList>
    </citation>
    <scope>NUCLEOTIDE SEQUENCE [LARGE SCALE GENOMIC DNA]</scope>
    <source>
        <strain evidence="9 10">Mal4</strain>
    </source>
</reference>
<dbReference type="InterPro" id="IPR002933">
    <property type="entry name" value="Peptidase_M20"/>
</dbReference>
<name>A0A517ZDM6_9PLAN</name>
<sequence>MIDNLNGNFDRRAVDRVTKLMAIPGPSGREAAVAAHVTGLLKEAGVPDSAIRHDSAARRAGTGGEIGNLIVKLPGTVRGPRRLMMAHMDTVPLCEGAEPVRRGDWIHARSSDTALGGDNRAGVAVVLNSALTLLEQELPHPPLTLLFTVQEEVGLLGARHVTKGQLGKPELCFNWDGGAPNIAVIGATGDDHLDIEVQGLASHAGAHPEDGVSAIAIASRAIADLTDNGWHGLITKGRNTGTSNIGFVSGGAATNVVMNHVVLRAEARSHKPQFRRKIVNEFRKAFERAARNTTSADGQTGQVQISVRDKYEAFRMPKTSPCVKTALAAVAKAGMEPQTRIVNGGLDANWMYAHGLPTVTLGCGQAGIHTVEETLHIPSFLAACQVGVLVASATESSAD</sequence>
<dbReference type="Gene3D" id="3.40.630.10">
    <property type="entry name" value="Zn peptidases"/>
    <property type="match status" value="1"/>
</dbReference>
<dbReference type="RefSeq" id="WP_231746634.1">
    <property type="nucleotide sequence ID" value="NZ_CP036275.1"/>
</dbReference>
<evidence type="ECO:0000313" key="10">
    <source>
        <dbReference type="Proteomes" id="UP000320496"/>
    </source>
</evidence>
<evidence type="ECO:0000256" key="6">
    <source>
        <dbReference type="PIRSR" id="PIRSR001123-1"/>
    </source>
</evidence>
<evidence type="ECO:0000259" key="8">
    <source>
        <dbReference type="Pfam" id="PF07687"/>
    </source>
</evidence>
<proteinExistence type="inferred from homology"/>
<dbReference type="Pfam" id="PF07687">
    <property type="entry name" value="M20_dimer"/>
    <property type="match status" value="1"/>
</dbReference>
<comment type="cofactor">
    <cofactor evidence="7">
        <name>a divalent metal cation</name>
        <dbReference type="ChEBI" id="CHEBI:60240"/>
    </cofactor>
    <text evidence="7">Binds 2 divalent metal cations per subunit.</text>
</comment>
<dbReference type="PANTHER" id="PTHR42994:SF2">
    <property type="entry name" value="PEPTIDASE"/>
    <property type="match status" value="1"/>
</dbReference>
<feature type="binding site" evidence="7">
    <location>
        <position position="152"/>
    </location>
    <ligand>
        <name>Zn(2+)</name>
        <dbReference type="ChEBI" id="CHEBI:29105"/>
        <label>2</label>
    </ligand>
</feature>
<dbReference type="GO" id="GO:0045148">
    <property type="term" value="F:tripeptide aminopeptidase activity"/>
    <property type="evidence" value="ECO:0007669"/>
    <property type="project" value="UniProtKB-EC"/>
</dbReference>
<protein>
    <submittedName>
        <fullName evidence="9">Peptidase T</fullName>
        <ecNumber evidence="9">3.4.11.4</ecNumber>
    </submittedName>
</protein>
<dbReference type="EC" id="3.4.11.4" evidence="9"/>
<feature type="binding site" evidence="7">
    <location>
        <position position="118"/>
    </location>
    <ligand>
        <name>Zn(2+)</name>
        <dbReference type="ChEBI" id="CHEBI:29105"/>
        <label>2</label>
    </ligand>
</feature>
<feature type="domain" description="Peptidase M20 dimerisation" evidence="8">
    <location>
        <begin position="193"/>
        <end position="293"/>
    </location>
</feature>